<evidence type="ECO:0000313" key="11">
    <source>
        <dbReference type="EMBL" id="QPG49933.1"/>
    </source>
</evidence>
<reference evidence="16" key="3">
    <citation type="submission" date="2016-04" db="EMBL/GenBank/DDBJ databases">
        <authorList>
            <person name="Shah S.A."/>
            <person name="Garrett R.A."/>
        </authorList>
    </citation>
    <scope>NUCLEOTIDE SEQUENCE [LARGE SCALE GENOMIC DNA]</scope>
    <source>
        <strain evidence="16">ATCC 35091 / DSM 1616 / JCM 8930 / NBRC 15331 / P1</strain>
    </source>
</reference>
<organism evidence="3 15">
    <name type="scientific">Saccharolobus solfataricus</name>
    <name type="common">Sulfolobus solfataricus</name>
    <dbReference type="NCBI Taxonomy" id="2287"/>
    <lineage>
        <taxon>Archaea</taxon>
        <taxon>Thermoproteota</taxon>
        <taxon>Thermoprotei</taxon>
        <taxon>Sulfolobales</taxon>
        <taxon>Sulfolobaceae</taxon>
        <taxon>Saccharolobus</taxon>
    </lineage>
</organism>
<evidence type="ECO:0000313" key="18">
    <source>
        <dbReference type="Proteomes" id="UP000269431"/>
    </source>
</evidence>
<dbReference type="EMBL" id="CP033237">
    <property type="protein sequence ID" value="AZF72687.1"/>
    <property type="molecule type" value="Genomic_DNA"/>
</dbReference>
<evidence type="ECO:0000313" key="5">
    <source>
        <dbReference type="EMBL" id="AZF70067.1"/>
    </source>
</evidence>
<evidence type="ECO:0000313" key="15">
    <source>
        <dbReference type="Proteomes" id="UP000033106"/>
    </source>
</evidence>
<evidence type="ECO:0000313" key="4">
    <source>
        <dbReference type="EMBL" id="AZF67447.1"/>
    </source>
</evidence>
<reference evidence="17 18" key="4">
    <citation type="journal article" date="2018" name="Proc. Natl. Acad. Sci. U.S.A.">
        <title>Nonmutational mechanism of inheritance in the Archaeon Sulfolobus solfataricus.</title>
        <authorList>
            <person name="Payne S."/>
            <person name="McCarthy S."/>
            <person name="Johnson T."/>
            <person name="North E."/>
            <person name="Blum P."/>
        </authorList>
    </citation>
    <scope>NUCLEOTIDE SEQUENCE [LARGE SCALE GENOMIC DNA]</scope>
    <source>
        <strain evidence="5 17">SARC-H</strain>
        <strain evidence="6 21">SARC-I</strain>
        <strain evidence="8 22">SARC-N</strain>
        <strain evidence="9 23">SARC-O</strain>
        <strain evidence="10 18">SUL120</strain>
        <strain evidence="4 19">SULG</strain>
        <strain evidence="7 20">SULM</strain>
    </source>
</reference>
<reference evidence="13 14" key="1">
    <citation type="journal article" date="2015" name="Genome Announc.">
        <title>Complete Genome Sequence of Sulfolobus solfataricus Strain 98/2 and Evolved Derivatives.</title>
        <authorList>
            <person name="McCarthy S."/>
            <person name="Gradnigo J."/>
            <person name="Johnson T."/>
            <person name="Payne S."/>
            <person name="Lipzen A."/>
            <person name="Martin J."/>
            <person name="Schackwitz W."/>
            <person name="Moriyama E."/>
            <person name="Blum P."/>
        </authorList>
    </citation>
    <scope>NUCLEOTIDE SEQUENCE [LARGE SCALE GENOMIC DNA]</scope>
    <source>
        <strain evidence="13">98/2 SULC</strain>
        <strain evidence="1">SARC-B</strain>
        <strain evidence="2">SARC-C</strain>
        <strain evidence="3 15">SULA</strain>
        <strain evidence="14">SULB</strain>
    </source>
</reference>
<evidence type="ECO:0000313" key="3">
    <source>
        <dbReference type="EMBL" id="AKA78328.1"/>
    </source>
</evidence>
<dbReference type="AlphaFoldDB" id="A0A0E3MHV6"/>
<dbReference type="Proteomes" id="UP000076770">
    <property type="component" value="Chromosome i"/>
</dbReference>
<dbReference type="Proteomes" id="UP000033057">
    <property type="component" value="Chromosome"/>
</dbReference>
<dbReference type="Proteomes" id="UP000282269">
    <property type="component" value="Chromosome"/>
</dbReference>
<dbReference type="Proteomes" id="UP000278715">
    <property type="component" value="Chromosome"/>
</dbReference>
<accession>A0A0E3MHV6</accession>
<dbReference type="EMBL" id="CP033241">
    <property type="protein sequence ID" value="AZF83132.1"/>
    <property type="molecule type" value="Genomic_DNA"/>
</dbReference>
<evidence type="ECO:0000313" key="2">
    <source>
        <dbReference type="EMBL" id="AKA75635.1"/>
    </source>
</evidence>
<dbReference type="KEGG" id="ssoa:SULA_0537"/>
<evidence type="ECO:0000313" key="12">
    <source>
        <dbReference type="EMBL" id="SAI86411.1"/>
    </source>
</evidence>
<dbReference type="EMBL" id="CP033238">
    <property type="protein sequence ID" value="AZF75309.1"/>
    <property type="molecule type" value="Genomic_DNA"/>
</dbReference>
<dbReference type="Proteomes" id="UP000269431">
    <property type="component" value="Chromosome"/>
</dbReference>
<dbReference type="Proteomes" id="UP000594632">
    <property type="component" value="Chromosome"/>
</dbReference>
<reference evidence="3" key="5">
    <citation type="submission" date="2018-10" db="EMBL/GenBank/DDBJ databases">
        <authorList>
            <person name="McCarthy S."/>
            <person name="Gradnigo J."/>
            <person name="Johnson T."/>
            <person name="Payne S."/>
            <person name="Lipzen A."/>
            <person name="Schackwitz W."/>
            <person name="Martin J."/>
            <person name="Moriyama E."/>
            <person name="Blum P."/>
        </authorList>
    </citation>
    <scope>NUCLEOTIDE SEQUENCE</scope>
    <source>
        <strain evidence="1">SARC-B</strain>
        <strain evidence="2">SARC-C</strain>
        <strain evidence="3">SULA</strain>
    </source>
</reference>
<proteinExistence type="predicted"/>
<evidence type="ECO:0000313" key="14">
    <source>
        <dbReference type="Proteomes" id="UP000033085"/>
    </source>
</evidence>
<dbReference type="KEGG" id="ssof:SULC_0537"/>
<protein>
    <submittedName>
        <fullName evidence="3">Uncharacterized protein</fullName>
    </submittedName>
</protein>
<evidence type="ECO:0000313" key="17">
    <source>
        <dbReference type="Proteomes" id="UP000267993"/>
    </source>
</evidence>
<evidence type="ECO:0000313" key="24">
    <source>
        <dbReference type="Proteomes" id="UP000594632"/>
    </source>
</evidence>
<dbReference type="EMBL" id="CP033239">
    <property type="protein sequence ID" value="AZF77918.1"/>
    <property type="molecule type" value="Genomic_DNA"/>
</dbReference>
<evidence type="ECO:0000313" key="20">
    <source>
        <dbReference type="Proteomes" id="UP000273443"/>
    </source>
</evidence>
<dbReference type="OrthoDB" id="39660at2157"/>
<evidence type="ECO:0000313" key="10">
    <source>
        <dbReference type="EMBL" id="AZF83132.1"/>
    </source>
</evidence>
<sequence>MDYSAILGTLTKDKRECQSFLSICNNGKFVFVAICDTQTKVYCGEVNENSIIFGEKGNNNSVTYEIPISDNNIKVIKVSDSIYAYNVNESLLSD</sequence>
<evidence type="ECO:0000313" key="6">
    <source>
        <dbReference type="EMBL" id="AZF72687.1"/>
    </source>
</evidence>
<evidence type="ECO:0000313" key="23">
    <source>
        <dbReference type="Proteomes" id="UP000282269"/>
    </source>
</evidence>
<reference evidence="12" key="2">
    <citation type="submission" date="2016-04" db="EMBL/GenBank/DDBJ databases">
        <authorList>
            <person name="Evans L.H."/>
            <person name="Alamgir A."/>
            <person name="Owens N."/>
            <person name="Weber N.D."/>
            <person name="Virtaneva K."/>
            <person name="Barbian K."/>
            <person name="Babar A."/>
            <person name="Rosenke K."/>
        </authorList>
    </citation>
    <scope>NUCLEOTIDE SEQUENCE</scope>
    <source>
        <strain evidence="12">P1</strain>
    </source>
</reference>
<dbReference type="RefSeq" id="WP_009990282.1">
    <property type="nucleotide sequence ID" value="NZ_CP011055.2"/>
</dbReference>
<dbReference type="GeneID" id="1452764"/>
<dbReference type="EMBL" id="CP050869">
    <property type="protein sequence ID" value="QPG49933.1"/>
    <property type="molecule type" value="Genomic_DNA"/>
</dbReference>
<name>A0A0E3MHV6_SACSO</name>
<dbReference type="GeneID" id="44128478"/>
<dbReference type="EMBL" id="CP011056">
    <property type="protein sequence ID" value="AKA75635.1"/>
    <property type="molecule type" value="Genomic_DNA"/>
</dbReference>
<dbReference type="Proteomes" id="UP000273194">
    <property type="component" value="Chromosome"/>
</dbReference>
<dbReference type="EMBL" id="CP033236">
    <property type="protein sequence ID" value="AZF70067.1"/>
    <property type="molecule type" value="Genomic_DNA"/>
</dbReference>
<dbReference type="PATRIC" id="fig|2287.6.peg.561"/>
<dbReference type="EMBL" id="CP033240">
    <property type="protein sequence ID" value="AZF80524.1"/>
    <property type="molecule type" value="Genomic_DNA"/>
</dbReference>
<evidence type="ECO:0000313" key="13">
    <source>
        <dbReference type="Proteomes" id="UP000033057"/>
    </source>
</evidence>
<dbReference type="Proteomes" id="UP000033085">
    <property type="component" value="Chromosome"/>
</dbReference>
<evidence type="ECO:0000313" key="21">
    <source>
        <dbReference type="Proteomes" id="UP000275843"/>
    </source>
</evidence>
<dbReference type="Proteomes" id="UP000033106">
    <property type="component" value="Chromosome"/>
</dbReference>
<dbReference type="Proteomes" id="UP000275843">
    <property type="component" value="Chromosome"/>
</dbReference>
<dbReference type="EMBL" id="LT549890">
    <property type="protein sequence ID" value="SAI86411.1"/>
    <property type="molecule type" value="Genomic_DNA"/>
</dbReference>
<dbReference type="KEGG" id="ssol:SULB_0539"/>
<evidence type="ECO:0000313" key="22">
    <source>
        <dbReference type="Proteomes" id="UP000278715"/>
    </source>
</evidence>
<evidence type="ECO:0000313" key="8">
    <source>
        <dbReference type="EMBL" id="AZF77918.1"/>
    </source>
</evidence>
<evidence type="ECO:0000313" key="1">
    <source>
        <dbReference type="EMBL" id="AKA72936.1"/>
    </source>
</evidence>
<evidence type="ECO:0000313" key="16">
    <source>
        <dbReference type="Proteomes" id="UP000076770"/>
    </source>
</evidence>
<gene>
    <name evidence="11" type="ORF">HFC64_08985</name>
    <name evidence="12" type="ORF">SSOP1_2857</name>
    <name evidence="3" type="ORF">SULA_0537</name>
    <name evidence="1" type="ORF">SULB_0539</name>
    <name evidence="2" type="ORF">SULC_0537</name>
    <name evidence="4" type="ORF">SULG_02755</name>
    <name evidence="5" type="ORF">SULH_02755</name>
    <name evidence="6" type="ORF">SULI_02755</name>
    <name evidence="7" type="ORF">SULM_02755</name>
    <name evidence="8" type="ORF">SULN_02755</name>
    <name evidence="9" type="ORF">SULO_02765</name>
    <name evidence="10" type="ORF">SULZ_02800</name>
</gene>
<dbReference type="OMA" id="YAYNIDE"/>
<reference evidence="11 24" key="6">
    <citation type="journal article" date="2020" name="Nat. Commun.">
        <title>The structures of two archaeal type IV pili illuminate evolutionary relationships.</title>
        <authorList>
            <person name="Wang F."/>
            <person name="Baquero D.P."/>
            <person name="Su Z."/>
            <person name="Beltran L.C."/>
            <person name="Prangishvili D."/>
            <person name="Krupovic M."/>
            <person name="Egelman E.H."/>
        </authorList>
    </citation>
    <scope>NUCLEOTIDE SEQUENCE [LARGE SCALE GENOMIC DNA]</scope>
    <source>
        <strain evidence="11 24">POZ149</strain>
    </source>
</reference>
<dbReference type="EMBL" id="CP011057">
    <property type="protein sequence ID" value="AKA78328.1"/>
    <property type="molecule type" value="Genomic_DNA"/>
</dbReference>
<evidence type="ECO:0000313" key="9">
    <source>
        <dbReference type="EMBL" id="AZF80524.1"/>
    </source>
</evidence>
<evidence type="ECO:0000313" key="7">
    <source>
        <dbReference type="EMBL" id="AZF75309.1"/>
    </source>
</evidence>
<dbReference type="Proteomes" id="UP000267993">
    <property type="component" value="Chromosome"/>
</dbReference>
<dbReference type="EMBL" id="CP033235">
    <property type="protein sequence ID" value="AZF67447.1"/>
    <property type="molecule type" value="Genomic_DNA"/>
</dbReference>
<evidence type="ECO:0000313" key="19">
    <source>
        <dbReference type="Proteomes" id="UP000273194"/>
    </source>
</evidence>
<dbReference type="EMBL" id="CP011055">
    <property type="protein sequence ID" value="AKA72936.1"/>
    <property type="molecule type" value="Genomic_DNA"/>
</dbReference>
<dbReference type="Proteomes" id="UP000273443">
    <property type="component" value="Chromosome"/>
</dbReference>